<keyword evidence="4" id="KW-0999">Mitochondrion inner membrane</keyword>
<dbReference type="Proteomes" id="UP000001554">
    <property type="component" value="Chromosome 7"/>
</dbReference>
<dbReference type="CDD" id="cd15900">
    <property type="entry name" value="EFh_MICU"/>
    <property type="match status" value="1"/>
</dbReference>
<dbReference type="OrthoDB" id="5859791at2759"/>
<dbReference type="InterPro" id="IPR011992">
    <property type="entry name" value="EF-hand-dom_pair"/>
</dbReference>
<dbReference type="SMART" id="SM00054">
    <property type="entry name" value="EFh"/>
    <property type="match status" value="2"/>
</dbReference>
<accession>A0A9J7LGE8</accession>
<name>A0A9J7LGE8_BRAFL</name>
<reference evidence="12" key="2">
    <citation type="submission" date="2025-08" db="UniProtKB">
        <authorList>
            <consortium name="RefSeq"/>
        </authorList>
    </citation>
    <scope>IDENTIFICATION</scope>
    <source>
        <strain evidence="12">S238N-H82</strain>
        <tissue evidence="12">Testes</tissue>
    </source>
</reference>
<reference evidence="11" key="1">
    <citation type="journal article" date="2020" name="Nat. Ecol. Evol.">
        <title>Deeply conserved synteny resolves early events in vertebrate evolution.</title>
        <authorList>
            <person name="Simakov O."/>
            <person name="Marletaz F."/>
            <person name="Yue J.X."/>
            <person name="O'Connell B."/>
            <person name="Jenkins J."/>
            <person name="Brandt A."/>
            <person name="Calef R."/>
            <person name="Tung C.H."/>
            <person name="Huang T.K."/>
            <person name="Schmutz J."/>
            <person name="Satoh N."/>
            <person name="Yu J.K."/>
            <person name="Putnam N.H."/>
            <person name="Green R.E."/>
            <person name="Rokhsar D.S."/>
        </authorList>
    </citation>
    <scope>NUCLEOTIDE SEQUENCE [LARGE SCALE GENOMIC DNA]</scope>
    <source>
        <strain evidence="11">S238N-H82</strain>
    </source>
</reference>
<dbReference type="GO" id="GO:0005758">
    <property type="term" value="C:mitochondrial intermembrane space"/>
    <property type="evidence" value="ECO:0007669"/>
    <property type="project" value="UniProtKB-SubCell"/>
</dbReference>
<dbReference type="PROSITE" id="PS00018">
    <property type="entry name" value="EF_HAND_1"/>
    <property type="match status" value="2"/>
</dbReference>
<evidence type="ECO:0000256" key="9">
    <source>
        <dbReference type="SAM" id="Phobius"/>
    </source>
</evidence>
<comment type="subcellular location">
    <subcellularLocation>
        <location evidence="1">Mitochondrion inner membrane</location>
    </subcellularLocation>
    <subcellularLocation>
        <location evidence="2">Mitochondrion intermembrane space</location>
    </subcellularLocation>
</comment>
<dbReference type="GO" id="GO:0051560">
    <property type="term" value="P:mitochondrial calcium ion homeostasis"/>
    <property type="evidence" value="ECO:0000318"/>
    <property type="project" value="GO_Central"/>
</dbReference>
<evidence type="ECO:0000256" key="6">
    <source>
        <dbReference type="ARBA" id="ARBA00022946"/>
    </source>
</evidence>
<dbReference type="RefSeq" id="XP_035682357.1">
    <property type="nucleotide sequence ID" value="XM_035826464.1"/>
</dbReference>
<proteinExistence type="predicted"/>
<evidence type="ECO:0000256" key="7">
    <source>
        <dbReference type="ARBA" id="ARBA00023128"/>
    </source>
</evidence>
<dbReference type="PANTHER" id="PTHR12294">
    <property type="entry name" value="EF HAND DOMAIN FAMILY A1,A2-RELATED"/>
    <property type="match status" value="1"/>
</dbReference>
<dbReference type="InterPro" id="IPR002048">
    <property type="entry name" value="EF_hand_dom"/>
</dbReference>
<dbReference type="KEGG" id="bfo:118419842"/>
<dbReference type="Pfam" id="PF13833">
    <property type="entry name" value="EF-hand_8"/>
    <property type="match status" value="1"/>
</dbReference>
<keyword evidence="6" id="KW-0809">Transit peptide</keyword>
<dbReference type="Gene3D" id="1.10.238.10">
    <property type="entry name" value="EF-hand"/>
    <property type="match status" value="2"/>
</dbReference>
<evidence type="ECO:0000256" key="1">
    <source>
        <dbReference type="ARBA" id="ARBA00004273"/>
    </source>
</evidence>
<protein>
    <submittedName>
        <fullName evidence="12">Calcium uptake protein 3, mitochondrial-like isoform X1</fullName>
    </submittedName>
</protein>
<evidence type="ECO:0000313" key="12">
    <source>
        <dbReference type="RefSeq" id="XP_035682357.1"/>
    </source>
</evidence>
<dbReference type="SUPFAM" id="SSF47473">
    <property type="entry name" value="EF-hand"/>
    <property type="match status" value="2"/>
</dbReference>
<dbReference type="InterPro" id="IPR039800">
    <property type="entry name" value="MICU1/2/3"/>
</dbReference>
<keyword evidence="11" id="KW-1185">Reference proteome</keyword>
<dbReference type="InterPro" id="IPR018247">
    <property type="entry name" value="EF_Hand_1_Ca_BS"/>
</dbReference>
<dbReference type="OMA" id="DEPAYPM"/>
<feature type="domain" description="EF-hand" evidence="10">
    <location>
        <begin position="408"/>
        <end position="443"/>
    </location>
</feature>
<dbReference type="GO" id="GO:0036444">
    <property type="term" value="P:calcium import into the mitochondrion"/>
    <property type="evidence" value="ECO:0000318"/>
    <property type="project" value="GO_Central"/>
</dbReference>
<gene>
    <name evidence="12" type="primary">LOC118419842</name>
</gene>
<keyword evidence="9" id="KW-0812">Transmembrane</keyword>
<organism evidence="11 12">
    <name type="scientific">Branchiostoma floridae</name>
    <name type="common">Florida lancelet</name>
    <name type="synonym">Amphioxus</name>
    <dbReference type="NCBI Taxonomy" id="7739"/>
    <lineage>
        <taxon>Eukaryota</taxon>
        <taxon>Metazoa</taxon>
        <taxon>Chordata</taxon>
        <taxon>Cephalochordata</taxon>
        <taxon>Leptocardii</taxon>
        <taxon>Amphioxiformes</taxon>
        <taxon>Branchiostomatidae</taxon>
        <taxon>Branchiostoma</taxon>
    </lineage>
</organism>
<keyword evidence="7" id="KW-0496">Mitochondrion</keyword>
<evidence type="ECO:0000256" key="4">
    <source>
        <dbReference type="ARBA" id="ARBA00022792"/>
    </source>
</evidence>
<dbReference type="GeneID" id="118419842"/>
<evidence type="ECO:0000256" key="5">
    <source>
        <dbReference type="ARBA" id="ARBA00022837"/>
    </source>
</evidence>
<evidence type="ECO:0000256" key="2">
    <source>
        <dbReference type="ARBA" id="ARBA00004569"/>
    </source>
</evidence>
<dbReference type="PROSITE" id="PS50222">
    <property type="entry name" value="EF_HAND_2"/>
    <property type="match status" value="2"/>
</dbReference>
<evidence type="ECO:0000313" key="11">
    <source>
        <dbReference type="Proteomes" id="UP000001554"/>
    </source>
</evidence>
<dbReference type="GO" id="GO:0005509">
    <property type="term" value="F:calcium ion binding"/>
    <property type="evidence" value="ECO:0000318"/>
    <property type="project" value="GO_Central"/>
</dbReference>
<feature type="transmembrane region" description="Helical" evidence="9">
    <location>
        <begin position="32"/>
        <end position="49"/>
    </location>
</feature>
<dbReference type="GO" id="GO:1990246">
    <property type="term" value="C:uniplex complex"/>
    <property type="evidence" value="ECO:0000318"/>
    <property type="project" value="GO_Central"/>
</dbReference>
<keyword evidence="5" id="KW-0106">Calcium</keyword>
<dbReference type="AlphaFoldDB" id="A0A9J7LGE8"/>
<keyword evidence="3" id="KW-0677">Repeat</keyword>
<keyword evidence="8 9" id="KW-0472">Membrane</keyword>
<sequence>MAASRRIFTQLRNSTTLLTKNVPTSGTRRGTAVLYAAGAVGAITGLVYARRRRGEAAIQVGLPVVMAKEEEEKRKFWQRAPPQHKMSDRERRFREFSSVEYKGQMYMTPRDFLESVTEERPRPRIGRRPLMDDDVSHMLKKTPSRHKGSTKFFRSMHEEGIISFTEYLFLLCILTKPHAGFNIAFNMFDTDGNQRVDKNEFMVLQEIFRKKNDKRKAKEEAEGVSAVQKYTSSSPIQLERSWGRSVGNSKLLADGNVQDTTLLVHLFGVKGKDDLNFQDFYKFMDNLQTEILELEFLEFARGMPTISEIEFAQILLRYTHLPDAAHDAIIERLKDRIPEEKSDAGTTAEGKHEKKQRGITFDQFKPFFQFLNNLDDFAIAMQMYTFANQPVEQAEFKRAVKVSTGIDLAPHVINTVFQIFDEDGDGKLSHKEFISVMKDRIHRGFRPAEEYEHADDWLSFASCIKRKVKRNPLMRFWQYDQQSRRSSGGYFS</sequence>
<evidence type="ECO:0000256" key="3">
    <source>
        <dbReference type="ARBA" id="ARBA00022737"/>
    </source>
</evidence>
<keyword evidence="9" id="KW-1133">Transmembrane helix</keyword>
<evidence type="ECO:0000259" key="10">
    <source>
        <dbReference type="PROSITE" id="PS50222"/>
    </source>
</evidence>
<evidence type="ECO:0000256" key="8">
    <source>
        <dbReference type="ARBA" id="ARBA00023136"/>
    </source>
</evidence>
<dbReference type="PANTHER" id="PTHR12294:SF13">
    <property type="entry name" value="MITOCHONDRIAL CALCIUM UPTAKE 3, ISOFORM D"/>
    <property type="match status" value="1"/>
</dbReference>
<feature type="domain" description="EF-hand" evidence="10">
    <location>
        <begin position="176"/>
        <end position="211"/>
    </location>
</feature>